<feature type="compositionally biased region" description="Polar residues" evidence="1">
    <location>
        <begin position="31"/>
        <end position="43"/>
    </location>
</feature>
<dbReference type="Pfam" id="PF10545">
    <property type="entry name" value="MADF_DNA_bdg"/>
    <property type="match status" value="1"/>
</dbReference>
<feature type="region of interest" description="Disordered" evidence="1">
    <location>
        <begin position="25"/>
        <end position="66"/>
    </location>
</feature>
<evidence type="ECO:0000256" key="1">
    <source>
        <dbReference type="SAM" id="MobiDB-lite"/>
    </source>
</evidence>
<gene>
    <name evidence="3" type="ORF">SNE40_017521</name>
</gene>
<evidence type="ECO:0000313" key="4">
    <source>
        <dbReference type="Proteomes" id="UP001347796"/>
    </source>
</evidence>
<name>A0AAN8JE84_PATCE</name>
<evidence type="ECO:0000313" key="3">
    <source>
        <dbReference type="EMBL" id="KAK6174201.1"/>
    </source>
</evidence>
<evidence type="ECO:0000259" key="2">
    <source>
        <dbReference type="Pfam" id="PF10545"/>
    </source>
</evidence>
<dbReference type="AlphaFoldDB" id="A0AAN8JE84"/>
<proteinExistence type="predicted"/>
<dbReference type="InterPro" id="IPR006578">
    <property type="entry name" value="MADF-dom"/>
</dbReference>
<keyword evidence="4" id="KW-1185">Reference proteome</keyword>
<feature type="region of interest" description="Disordered" evidence="1">
    <location>
        <begin position="90"/>
        <end position="131"/>
    </location>
</feature>
<accession>A0AAN8JE84</accession>
<feature type="domain" description="MADF" evidence="2">
    <location>
        <begin position="77"/>
        <end position="116"/>
    </location>
</feature>
<comment type="caution">
    <text evidence="3">The sequence shown here is derived from an EMBL/GenBank/DDBJ whole genome shotgun (WGS) entry which is preliminary data.</text>
</comment>
<sequence length="131" mass="15370">MPKTKLTGQRHRQLREIIPQSSILSLDVIPETQQDPIENQRQPSSEDEATRQQKKRDRMSKKEIPEYRWSEEAELRLAELVKENPQLYDKKQEEWLNGTAKNSRWDRVGERLEPPATCPHWSLREPGSGGL</sequence>
<reference evidence="3 4" key="1">
    <citation type="submission" date="2024-01" db="EMBL/GenBank/DDBJ databases">
        <title>The genome of the rayed Mediterranean limpet Patella caerulea (Linnaeus, 1758).</title>
        <authorList>
            <person name="Anh-Thu Weber A."/>
            <person name="Halstead-Nussloch G."/>
        </authorList>
    </citation>
    <scope>NUCLEOTIDE SEQUENCE [LARGE SCALE GENOMIC DNA]</scope>
    <source>
        <strain evidence="3">AATW-2023a</strain>
        <tissue evidence="3">Whole specimen</tissue>
    </source>
</reference>
<organism evidence="3 4">
    <name type="scientific">Patella caerulea</name>
    <name type="common">Rayed Mediterranean limpet</name>
    <dbReference type="NCBI Taxonomy" id="87958"/>
    <lineage>
        <taxon>Eukaryota</taxon>
        <taxon>Metazoa</taxon>
        <taxon>Spiralia</taxon>
        <taxon>Lophotrochozoa</taxon>
        <taxon>Mollusca</taxon>
        <taxon>Gastropoda</taxon>
        <taxon>Patellogastropoda</taxon>
        <taxon>Patelloidea</taxon>
        <taxon>Patellidae</taxon>
        <taxon>Patella</taxon>
    </lineage>
</organism>
<dbReference type="EMBL" id="JAZGQO010000011">
    <property type="protein sequence ID" value="KAK6174201.1"/>
    <property type="molecule type" value="Genomic_DNA"/>
</dbReference>
<protein>
    <recommendedName>
        <fullName evidence="2">MADF domain-containing protein</fullName>
    </recommendedName>
</protein>
<feature type="compositionally biased region" description="Basic and acidic residues" evidence="1">
    <location>
        <begin position="103"/>
        <end position="113"/>
    </location>
</feature>
<dbReference type="Proteomes" id="UP001347796">
    <property type="component" value="Unassembled WGS sequence"/>
</dbReference>